<dbReference type="Gene3D" id="1.10.150.130">
    <property type="match status" value="1"/>
</dbReference>
<dbReference type="InterPro" id="IPR050090">
    <property type="entry name" value="Tyrosine_recombinase_XerCD"/>
</dbReference>
<evidence type="ECO:0000256" key="4">
    <source>
        <dbReference type="ARBA" id="ARBA00023172"/>
    </source>
</evidence>
<dbReference type="Pfam" id="PF14657">
    <property type="entry name" value="Arm-DNA-bind_4"/>
    <property type="match status" value="1"/>
</dbReference>
<dbReference type="GO" id="GO:0003677">
    <property type="term" value="F:DNA binding"/>
    <property type="evidence" value="ECO:0007669"/>
    <property type="project" value="UniProtKB-KW"/>
</dbReference>
<dbReference type="InterPro" id="IPR011010">
    <property type="entry name" value="DNA_brk_join_enz"/>
</dbReference>
<keyword evidence="3" id="KW-0238">DNA-binding</keyword>
<dbReference type="InterPro" id="IPR013762">
    <property type="entry name" value="Integrase-like_cat_sf"/>
</dbReference>
<reference evidence="6 7" key="1">
    <citation type="submission" date="2019-08" db="EMBL/GenBank/DDBJ databases">
        <title>Genome sequence and analysis of Streptococcus cristatus strain S22 isolated from throat swab of children scarlet fever in Hangzhou, China.</title>
        <authorList>
            <person name="Huang Y."/>
            <person name="Xie L."/>
        </authorList>
    </citation>
    <scope>NUCLEOTIDE SEQUENCE [LARGE SCALE GENOMIC DNA]</scope>
    <source>
        <strain evidence="6 7">S22</strain>
    </source>
</reference>
<keyword evidence="4" id="KW-0233">DNA recombination</keyword>
<proteinExistence type="inferred from homology"/>
<dbReference type="InterPro" id="IPR004107">
    <property type="entry name" value="Integrase_SAM-like_N"/>
</dbReference>
<dbReference type="AlphaFoldDB" id="A0A5B0D8X3"/>
<dbReference type="Proteomes" id="UP000323039">
    <property type="component" value="Unassembled WGS sequence"/>
</dbReference>
<dbReference type="InterPro" id="IPR028259">
    <property type="entry name" value="AP2-like_int_N"/>
</dbReference>
<dbReference type="Pfam" id="PF14659">
    <property type="entry name" value="Phage_int_SAM_3"/>
    <property type="match status" value="1"/>
</dbReference>
<name>A0A5B0D8X3_STRCR</name>
<evidence type="ECO:0000313" key="6">
    <source>
        <dbReference type="EMBL" id="KAA0963173.1"/>
    </source>
</evidence>
<organism evidence="6 7">
    <name type="scientific">Streptococcus cristatus</name>
    <dbReference type="NCBI Taxonomy" id="45634"/>
    <lineage>
        <taxon>Bacteria</taxon>
        <taxon>Bacillati</taxon>
        <taxon>Bacillota</taxon>
        <taxon>Bacilli</taxon>
        <taxon>Lactobacillales</taxon>
        <taxon>Streptococcaceae</taxon>
        <taxon>Streptococcus</taxon>
    </lineage>
</organism>
<dbReference type="CDD" id="cd01189">
    <property type="entry name" value="INT_ICEBs1_C_like"/>
    <property type="match status" value="1"/>
</dbReference>
<dbReference type="InterPro" id="IPR002104">
    <property type="entry name" value="Integrase_catalytic"/>
</dbReference>
<comment type="similarity">
    <text evidence="1">Belongs to the 'phage' integrase family.</text>
</comment>
<feature type="domain" description="Tyr recombinase" evidence="5">
    <location>
        <begin position="169"/>
        <end position="371"/>
    </location>
</feature>
<sequence>MIKKYTTKSGETRYMLQTYLGIDPLTGKQRRTTRRGFKTAKEARKAETLLQIQVEEHGLEDQIKPSYTFQAIAEMWLENYQTTVKPTTFQNVYSLYSSISSRYFQKMKIEDISVAYCQKVAIELSKKYAKYSLYLSVINRIFKFAVMMDVIERNPLERIVKPKQEPKDKPDNFYTKEELEKFLACCQNNKSPGLYIFFWLLAYTGLRRGEALALKWSDIDLEAGLLYVNRTFVRLNGKRSFQTPKTTASERVISIDYMTVEKLKCWKHQQKKMYFSRGKKYFGDENFIFTDRRCHWFKATYPENNLKSIIKKHNLKPITIHGFRHTHASLLFEAGIEPKIISDRLGHSNIKITLDLYTHINQRQRVALVEKFIDFMIAK</sequence>
<dbReference type="PANTHER" id="PTHR30349">
    <property type="entry name" value="PHAGE INTEGRASE-RELATED"/>
    <property type="match status" value="1"/>
</dbReference>
<dbReference type="EMBL" id="VSJJ01000018">
    <property type="protein sequence ID" value="KAA0963173.1"/>
    <property type="molecule type" value="Genomic_DNA"/>
</dbReference>
<dbReference type="GO" id="GO:0006310">
    <property type="term" value="P:DNA recombination"/>
    <property type="evidence" value="ECO:0007669"/>
    <property type="project" value="UniProtKB-KW"/>
</dbReference>
<dbReference type="SUPFAM" id="SSF56349">
    <property type="entry name" value="DNA breaking-rejoining enzymes"/>
    <property type="match status" value="1"/>
</dbReference>
<evidence type="ECO:0000256" key="1">
    <source>
        <dbReference type="ARBA" id="ARBA00008857"/>
    </source>
</evidence>
<gene>
    <name evidence="6" type="ORF">FXF62_10585</name>
</gene>
<comment type="caution">
    <text evidence="6">The sequence shown here is derived from an EMBL/GenBank/DDBJ whole genome shotgun (WGS) entry which is preliminary data.</text>
</comment>
<evidence type="ECO:0000259" key="5">
    <source>
        <dbReference type="PROSITE" id="PS51898"/>
    </source>
</evidence>
<dbReference type="Gene3D" id="1.10.443.10">
    <property type="entry name" value="Intergrase catalytic core"/>
    <property type="match status" value="1"/>
</dbReference>
<evidence type="ECO:0000313" key="7">
    <source>
        <dbReference type="Proteomes" id="UP000323039"/>
    </source>
</evidence>
<dbReference type="RefSeq" id="WP_149518704.1">
    <property type="nucleotide sequence ID" value="NZ_VSJJ01000018.1"/>
</dbReference>
<dbReference type="PROSITE" id="PS51898">
    <property type="entry name" value="TYR_RECOMBINASE"/>
    <property type="match status" value="1"/>
</dbReference>
<accession>A0A5B0D8X3</accession>
<protein>
    <submittedName>
        <fullName evidence="6">Site-specific integrase</fullName>
    </submittedName>
</protein>
<evidence type="ECO:0000256" key="3">
    <source>
        <dbReference type="ARBA" id="ARBA00023125"/>
    </source>
</evidence>
<evidence type="ECO:0000256" key="2">
    <source>
        <dbReference type="ARBA" id="ARBA00022908"/>
    </source>
</evidence>
<dbReference type="InterPro" id="IPR010998">
    <property type="entry name" value="Integrase_recombinase_N"/>
</dbReference>
<dbReference type="PANTHER" id="PTHR30349:SF64">
    <property type="entry name" value="PROPHAGE INTEGRASE INTD-RELATED"/>
    <property type="match status" value="1"/>
</dbReference>
<keyword evidence="2" id="KW-0229">DNA integration</keyword>
<dbReference type="Pfam" id="PF00589">
    <property type="entry name" value="Phage_integrase"/>
    <property type="match status" value="1"/>
</dbReference>
<dbReference type="GO" id="GO:0015074">
    <property type="term" value="P:DNA integration"/>
    <property type="evidence" value="ECO:0007669"/>
    <property type="project" value="UniProtKB-KW"/>
</dbReference>